<organism evidence="3 5">
    <name type="scientific">Punica granatum</name>
    <name type="common">Pomegranate</name>
    <dbReference type="NCBI Taxonomy" id="22663"/>
    <lineage>
        <taxon>Eukaryota</taxon>
        <taxon>Viridiplantae</taxon>
        <taxon>Streptophyta</taxon>
        <taxon>Embryophyta</taxon>
        <taxon>Tracheophyta</taxon>
        <taxon>Spermatophyta</taxon>
        <taxon>Magnoliopsida</taxon>
        <taxon>eudicotyledons</taxon>
        <taxon>Gunneridae</taxon>
        <taxon>Pentapetalae</taxon>
        <taxon>rosids</taxon>
        <taxon>malvids</taxon>
        <taxon>Myrtales</taxon>
        <taxon>Lythraceae</taxon>
        <taxon>Punica</taxon>
    </lineage>
</organism>
<dbReference type="EMBL" id="MTKT01001802">
    <property type="protein sequence ID" value="OWM84064.1"/>
    <property type="molecule type" value="Genomic_DNA"/>
</dbReference>
<keyword evidence="6" id="KW-1185">Reference proteome</keyword>
<keyword evidence="2" id="KW-1133">Transmembrane helix</keyword>
<dbReference type="Proteomes" id="UP000233551">
    <property type="component" value="Unassembled WGS sequence"/>
</dbReference>
<dbReference type="OrthoDB" id="1921606at2759"/>
<dbReference type="GeneID" id="116189550"/>
<comment type="caution">
    <text evidence="3">The sequence shown here is derived from an EMBL/GenBank/DDBJ whole genome shotgun (WGS) entry which is preliminary data.</text>
</comment>
<reference evidence="4 6" key="3">
    <citation type="submission" date="2017-11" db="EMBL/GenBank/DDBJ databases">
        <title>De-novo sequencing of pomegranate (Punica granatum L.) genome.</title>
        <authorList>
            <person name="Akparov Z."/>
            <person name="Amiraslanov A."/>
            <person name="Hajiyeva S."/>
            <person name="Abbasov M."/>
            <person name="Kaur K."/>
            <person name="Hamwieh A."/>
            <person name="Solovyev V."/>
            <person name="Salamov A."/>
            <person name="Braich B."/>
            <person name="Kosarev P."/>
            <person name="Mahmoud A."/>
            <person name="Hajiyev E."/>
            <person name="Babayeva S."/>
            <person name="Izzatullayeva V."/>
            <person name="Mammadov A."/>
            <person name="Mammadov A."/>
            <person name="Sharifova S."/>
            <person name="Ojaghi J."/>
            <person name="Eynullazada K."/>
            <person name="Bayramov B."/>
            <person name="Abdulazimova A."/>
            <person name="Shahmuradov I."/>
        </authorList>
    </citation>
    <scope>NUCLEOTIDE SEQUENCE [LARGE SCALE GENOMIC DNA]</scope>
    <source>
        <strain evidence="4">AG2017</strain>
        <strain evidence="6">cv. AG2017</strain>
        <tissue evidence="4">Leaf</tissue>
    </source>
</reference>
<dbReference type="PANTHER" id="PTHR36369:SF1">
    <property type="entry name" value="TRANSMEMBRANE PROTEIN"/>
    <property type="match status" value="1"/>
</dbReference>
<dbReference type="EMBL" id="PGOL01000132">
    <property type="protein sequence ID" value="PKI76042.1"/>
    <property type="molecule type" value="Genomic_DNA"/>
</dbReference>
<sequence>MNALDSPLEALAINYVRFGLLAVVNNLWTWVAVVTAAVSFWRIRATATSVRAAAAVGCSSMPEPQSPHEDACSSSNECRSVLQGKPRPSRQADDVSSRGIAALAHPLVAVSSKYDVTKGRFTVYYEDDRDVNHNQNEEAEATATVGAEKCDGGIYGSRLEWSGRRDMVFRVRNGDSGWYRYQDLKVFDGSVVRLWDDAHIVPW</sequence>
<evidence type="ECO:0000313" key="6">
    <source>
        <dbReference type="Proteomes" id="UP000233551"/>
    </source>
</evidence>
<evidence type="ECO:0000256" key="2">
    <source>
        <dbReference type="SAM" id="Phobius"/>
    </source>
</evidence>
<protein>
    <submittedName>
        <fullName evidence="3">Uncharacterized protein</fullName>
    </submittedName>
</protein>
<dbReference type="Proteomes" id="UP000197138">
    <property type="component" value="Unassembled WGS sequence"/>
</dbReference>
<reference evidence="5" key="1">
    <citation type="journal article" date="2017" name="Plant J.">
        <title>The pomegranate (Punica granatum L.) genome and the genomics of punicalagin biosynthesis.</title>
        <authorList>
            <person name="Qin G."/>
            <person name="Xu C."/>
            <person name="Ming R."/>
            <person name="Tang H."/>
            <person name="Guyot R."/>
            <person name="Kramer E.M."/>
            <person name="Hu Y."/>
            <person name="Yi X."/>
            <person name="Qi Y."/>
            <person name="Xu X."/>
            <person name="Gao Z."/>
            <person name="Pan H."/>
            <person name="Jian J."/>
            <person name="Tian Y."/>
            <person name="Yue Z."/>
            <person name="Xu Y."/>
        </authorList>
    </citation>
    <scope>NUCLEOTIDE SEQUENCE [LARGE SCALE GENOMIC DNA]</scope>
    <source>
        <strain evidence="5">cv. Dabenzi</strain>
    </source>
</reference>
<dbReference type="PANTHER" id="PTHR36369">
    <property type="entry name" value="TRANSMEMBRANE PROTEIN"/>
    <property type="match status" value="1"/>
</dbReference>
<evidence type="ECO:0000313" key="5">
    <source>
        <dbReference type="Proteomes" id="UP000197138"/>
    </source>
</evidence>
<evidence type="ECO:0000256" key="1">
    <source>
        <dbReference type="SAM" id="MobiDB-lite"/>
    </source>
</evidence>
<reference evidence="3" key="2">
    <citation type="submission" date="2017-06" db="EMBL/GenBank/DDBJ databases">
        <title>The pomegranate genome and the genomics of punicalagin biosynthesis.</title>
        <authorList>
            <person name="Xu C."/>
        </authorList>
    </citation>
    <scope>NUCLEOTIDE SEQUENCE [LARGE SCALE GENOMIC DNA]</scope>
    <source>
        <tissue evidence="3">Fresh leaf</tissue>
    </source>
</reference>
<feature type="transmembrane region" description="Helical" evidence="2">
    <location>
        <begin position="20"/>
        <end position="41"/>
    </location>
</feature>
<evidence type="ECO:0000313" key="3">
    <source>
        <dbReference type="EMBL" id="OWM84064.1"/>
    </source>
</evidence>
<gene>
    <name evidence="3" type="ORF">CDL15_Pgr009311</name>
    <name evidence="4" type="ORF">CRG98_003592</name>
</gene>
<keyword evidence="2" id="KW-0472">Membrane</keyword>
<accession>A0A218XGL5</accession>
<proteinExistence type="predicted"/>
<feature type="region of interest" description="Disordered" evidence="1">
    <location>
        <begin position="59"/>
        <end position="95"/>
    </location>
</feature>
<name>A0A218XGL5_PUNGR</name>
<evidence type="ECO:0000313" key="4">
    <source>
        <dbReference type="EMBL" id="PKI76042.1"/>
    </source>
</evidence>
<dbReference type="AlphaFoldDB" id="A0A218XGL5"/>
<keyword evidence="2" id="KW-0812">Transmembrane</keyword>